<dbReference type="InterPro" id="IPR013107">
    <property type="entry name" value="Acyl-CoA_DH_C"/>
</dbReference>
<dbReference type="EMBL" id="JAKLTQ010000002">
    <property type="protein sequence ID" value="MCG2621252.1"/>
    <property type="molecule type" value="Genomic_DNA"/>
</dbReference>
<name>A0ABS9L3H6_9MICC</name>
<dbReference type="Pfam" id="PF08028">
    <property type="entry name" value="Acyl-CoA_dh_2"/>
    <property type="match status" value="1"/>
</dbReference>
<evidence type="ECO:0000313" key="4">
    <source>
        <dbReference type="EMBL" id="MCG2621252.1"/>
    </source>
</evidence>
<reference evidence="4" key="1">
    <citation type="submission" date="2022-01" db="EMBL/GenBank/DDBJ databases">
        <authorList>
            <person name="Jo J.-H."/>
            <person name="Im W.-T."/>
        </authorList>
    </citation>
    <scope>NUCLEOTIDE SEQUENCE</scope>
    <source>
        <strain evidence="4">I2-34</strain>
    </source>
</reference>
<dbReference type="PANTHER" id="PTHR43884:SF12">
    <property type="entry name" value="ISOVALERYL-COA DEHYDROGENASE, MITOCHONDRIAL-RELATED"/>
    <property type="match status" value="1"/>
</dbReference>
<accession>A0ABS9L3H6</accession>
<protein>
    <submittedName>
        <fullName evidence="4">Acyl-CoA dehydrogenase family protein</fullName>
    </submittedName>
</protein>
<dbReference type="Gene3D" id="1.20.140.10">
    <property type="entry name" value="Butyryl-CoA Dehydrogenase, subunit A, domain 3"/>
    <property type="match status" value="1"/>
</dbReference>
<dbReference type="InterPro" id="IPR036250">
    <property type="entry name" value="AcylCo_DH-like_C"/>
</dbReference>
<dbReference type="RefSeq" id="WP_237818358.1">
    <property type="nucleotide sequence ID" value="NZ_JAKLTQ010000002.1"/>
</dbReference>
<evidence type="ECO:0000259" key="3">
    <source>
        <dbReference type="Pfam" id="PF08028"/>
    </source>
</evidence>
<dbReference type="InterPro" id="IPR013786">
    <property type="entry name" value="AcylCoA_DH/ox_N"/>
</dbReference>
<comment type="caution">
    <text evidence="4">The sequence shown here is derived from an EMBL/GenBank/DDBJ whole genome shotgun (WGS) entry which is preliminary data.</text>
</comment>
<gene>
    <name evidence="4" type="ORF">LVY72_04910</name>
</gene>
<evidence type="ECO:0000256" key="1">
    <source>
        <dbReference type="ARBA" id="ARBA00023002"/>
    </source>
</evidence>
<dbReference type="Pfam" id="PF02771">
    <property type="entry name" value="Acyl-CoA_dh_N"/>
    <property type="match status" value="1"/>
</dbReference>
<dbReference type="SUPFAM" id="SSF56645">
    <property type="entry name" value="Acyl-CoA dehydrogenase NM domain-like"/>
    <property type="match status" value="1"/>
</dbReference>
<keyword evidence="1" id="KW-0560">Oxidoreductase</keyword>
<dbReference type="PIRSF" id="PIRSF016578">
    <property type="entry name" value="HsaA"/>
    <property type="match status" value="1"/>
</dbReference>
<feature type="domain" description="Acyl-CoA dehydrogenase/oxidase N-terminal" evidence="2">
    <location>
        <begin position="35"/>
        <end position="102"/>
    </location>
</feature>
<evidence type="ECO:0000313" key="5">
    <source>
        <dbReference type="Proteomes" id="UP001165368"/>
    </source>
</evidence>
<dbReference type="InterPro" id="IPR009100">
    <property type="entry name" value="AcylCoA_DH/oxidase_NM_dom_sf"/>
</dbReference>
<keyword evidence="5" id="KW-1185">Reference proteome</keyword>
<organism evidence="4 5">
    <name type="scientific">Arthrobacter hankyongi</name>
    <dbReference type="NCBI Taxonomy" id="2904801"/>
    <lineage>
        <taxon>Bacteria</taxon>
        <taxon>Bacillati</taxon>
        <taxon>Actinomycetota</taxon>
        <taxon>Actinomycetes</taxon>
        <taxon>Micrococcales</taxon>
        <taxon>Micrococcaceae</taxon>
        <taxon>Arthrobacter</taxon>
    </lineage>
</organism>
<dbReference type="PANTHER" id="PTHR43884">
    <property type="entry name" value="ACYL-COA DEHYDROGENASE"/>
    <property type="match status" value="1"/>
</dbReference>
<dbReference type="Gene3D" id="1.10.540.10">
    <property type="entry name" value="Acyl-CoA dehydrogenase/oxidase, N-terminal domain"/>
    <property type="match status" value="1"/>
</dbReference>
<dbReference type="Proteomes" id="UP001165368">
    <property type="component" value="Unassembled WGS sequence"/>
</dbReference>
<feature type="domain" description="Acyl-CoA dehydrogenase C-terminal" evidence="3">
    <location>
        <begin position="245"/>
        <end position="376"/>
    </location>
</feature>
<proteinExistence type="predicted"/>
<dbReference type="Gene3D" id="2.40.110.10">
    <property type="entry name" value="Butyryl-CoA Dehydrogenase, subunit A, domain 2"/>
    <property type="match status" value="1"/>
</dbReference>
<evidence type="ECO:0000259" key="2">
    <source>
        <dbReference type="Pfam" id="PF02771"/>
    </source>
</evidence>
<dbReference type="SUPFAM" id="SSF47203">
    <property type="entry name" value="Acyl-CoA dehydrogenase C-terminal domain-like"/>
    <property type="match status" value="1"/>
</dbReference>
<dbReference type="InterPro" id="IPR046373">
    <property type="entry name" value="Acyl-CoA_Oxase/DH_mid-dom_sf"/>
</dbReference>
<sequence length="396" mass="42491">MTESSVIVSPVTEGQSSVDDRGIFLERARELAPLIESEAAAAETAGRLTPKVVQAFRDTGLFWMIVPKAFGGGGLRTGEAIEVIEEISRADGSTGWAFMANAFANGILAGFLPRDGAQELFGGPDKAILAGMGAPVGTARKVDGGYLVKGSYRFGSGSHHTTHMAFGLTLVNDQGEVLDYLQSLVPREQVVFKGGWDVTGLVATGSQDYEIPEQVIEERFVFSVTGGPTQHIAPFTTGPEIGLAAHAGIALGLVKRALQEVAGSSANRARAGYPSPVDQYPVFLSEFAKIEADYQAARAYALETYAKTDEYAARKGRPSPELAARNRQATTWTHEMLERVVSKARLWSGSDAFRNPTVMGRLVRDAGVLTQHLFVDPITFVDAAPALLDSWRNQEA</sequence>
<dbReference type="InterPro" id="IPR037069">
    <property type="entry name" value="AcylCoA_DH/ox_N_sf"/>
</dbReference>